<keyword evidence="4" id="KW-0378">Hydrolase</keyword>
<dbReference type="InterPro" id="IPR052553">
    <property type="entry name" value="CbiG_hydrolase"/>
</dbReference>
<dbReference type="InterPro" id="IPR021745">
    <property type="entry name" value="CbiG_mid"/>
</dbReference>
<dbReference type="InterPro" id="IPR002750">
    <property type="entry name" value="CobE/GbiG_C"/>
</dbReference>
<gene>
    <name evidence="4" type="ORF">Ami103574_09220</name>
</gene>
<evidence type="ECO:0000259" key="2">
    <source>
        <dbReference type="Pfam" id="PF11760"/>
    </source>
</evidence>
<dbReference type="KEGG" id="abut:Ami103574_09220"/>
<feature type="domain" description="Cobalamin synthesis G N-terminal" evidence="2">
    <location>
        <begin position="54"/>
        <end position="134"/>
    </location>
</feature>
<dbReference type="Pfam" id="PF01890">
    <property type="entry name" value="CbiG_C"/>
    <property type="match status" value="1"/>
</dbReference>
<dbReference type="PANTHER" id="PTHR37477:SF1">
    <property type="entry name" value="COBALT-PRECORRIN-5A HYDROLASE"/>
    <property type="match status" value="1"/>
</dbReference>
<dbReference type="AlphaFoldDB" id="A0A858BZH9"/>
<dbReference type="Proteomes" id="UP000466848">
    <property type="component" value="Chromosome"/>
</dbReference>
<accession>A0A858BZH9</accession>
<dbReference type="Pfam" id="PF11760">
    <property type="entry name" value="CbiG_N"/>
    <property type="match status" value="1"/>
</dbReference>
<protein>
    <submittedName>
        <fullName evidence="4">Cobalt-precorrin 5A hydrolase</fullName>
    </submittedName>
</protein>
<dbReference type="Gene3D" id="3.30.420.180">
    <property type="entry name" value="CobE/GbiG C-terminal domain"/>
    <property type="match status" value="1"/>
</dbReference>
<evidence type="ECO:0000313" key="5">
    <source>
        <dbReference type="Proteomes" id="UP000466848"/>
    </source>
</evidence>
<proteinExistence type="predicted"/>
<dbReference type="GO" id="GO:0016787">
    <property type="term" value="F:hydrolase activity"/>
    <property type="evidence" value="ECO:0007669"/>
    <property type="project" value="UniProtKB-KW"/>
</dbReference>
<keyword evidence="5" id="KW-1185">Reference proteome</keyword>
<dbReference type="GO" id="GO:0009236">
    <property type="term" value="P:cobalamin biosynthetic process"/>
    <property type="evidence" value="ECO:0007669"/>
    <property type="project" value="InterPro"/>
</dbReference>
<dbReference type="InterPro" id="IPR038029">
    <property type="entry name" value="GbiG_N_sf"/>
</dbReference>
<dbReference type="PANTHER" id="PTHR37477">
    <property type="entry name" value="COBALT-PRECORRIN-5A HYDROLASE"/>
    <property type="match status" value="1"/>
</dbReference>
<dbReference type="Gene3D" id="3.40.50.11220">
    <property type="match status" value="1"/>
</dbReference>
<dbReference type="SUPFAM" id="SSF159664">
    <property type="entry name" value="CobE/GbiG C-terminal domain-like"/>
    <property type="match status" value="1"/>
</dbReference>
<evidence type="ECO:0000259" key="1">
    <source>
        <dbReference type="Pfam" id="PF01890"/>
    </source>
</evidence>
<evidence type="ECO:0000313" key="4">
    <source>
        <dbReference type="EMBL" id="QIB69496.1"/>
    </source>
</evidence>
<dbReference type="InterPro" id="IPR021744">
    <property type="entry name" value="CbiG_N"/>
</dbReference>
<dbReference type="RefSeq" id="WP_163066739.1">
    <property type="nucleotide sequence ID" value="NZ_CP048649.1"/>
</dbReference>
<reference evidence="4 5" key="1">
    <citation type="submission" date="2020-02" db="EMBL/GenBank/DDBJ databases">
        <authorList>
            <person name="Kim Y.B."/>
            <person name="Roh S.W."/>
        </authorList>
    </citation>
    <scope>NUCLEOTIDE SEQUENCE [LARGE SCALE GENOMIC DNA]</scope>
    <source>
        <strain evidence="4 5">DSM 103574</strain>
    </source>
</reference>
<sequence length="361" mass="39059">MRIALISFTEKGGTICKLIAEKLSLQGEMCLAYGTKDRAADQGLIPLDKPLTKWAKEAFETSQALVFVGATGIAVRAIAPYLKGKDQDPAVIAVDERGQYVISLLSGHLGGANRLASVIADEIEATPVITTATDINKRFAVDVWAQSQQLSIVNLKAAKQVSADILNGKTVYFYWEGRLEGSLPKGLELVDAVTLKSKIHGGETCIVVTEKVLDSLKGRDRFVLQLVPKNISIGMGCKKNTPFKAASELLEQTISQLNIRREAICGLASIDLKKDEKALIRLAEKLQVPFITYSGETLMEIQGEFTSSSFVRQVTGVENVCERAALAGSGGSFLLRKQSLNGVTIAGVRRDVVLKFTESDV</sequence>
<organism evidence="4 5">
    <name type="scientific">Aminipila butyrica</name>
    <dbReference type="NCBI Taxonomy" id="433296"/>
    <lineage>
        <taxon>Bacteria</taxon>
        <taxon>Bacillati</taxon>
        <taxon>Bacillota</taxon>
        <taxon>Clostridia</taxon>
        <taxon>Peptostreptococcales</taxon>
        <taxon>Anaerovoracaceae</taxon>
        <taxon>Aminipila</taxon>
    </lineage>
</organism>
<name>A0A858BZH9_9FIRM</name>
<feature type="domain" description="Cobalamin biosynthesis central region" evidence="3">
    <location>
        <begin position="139"/>
        <end position="228"/>
    </location>
</feature>
<evidence type="ECO:0000259" key="3">
    <source>
        <dbReference type="Pfam" id="PF11761"/>
    </source>
</evidence>
<dbReference type="EMBL" id="CP048649">
    <property type="protein sequence ID" value="QIB69496.1"/>
    <property type="molecule type" value="Genomic_DNA"/>
</dbReference>
<dbReference type="Pfam" id="PF11761">
    <property type="entry name" value="CbiG_mid"/>
    <property type="match status" value="1"/>
</dbReference>
<feature type="domain" description="CobE/GbiG C-terminal" evidence="1">
    <location>
        <begin position="231"/>
        <end position="346"/>
    </location>
</feature>
<dbReference type="InterPro" id="IPR036518">
    <property type="entry name" value="CobE/GbiG_C_sf"/>
</dbReference>
<dbReference type="SUPFAM" id="SSF159672">
    <property type="entry name" value="CbiG N-terminal domain-like"/>
    <property type="match status" value="1"/>
</dbReference>